<evidence type="ECO:0000256" key="1">
    <source>
        <dbReference type="SAM" id="Phobius"/>
    </source>
</evidence>
<feature type="transmembrane region" description="Helical" evidence="1">
    <location>
        <begin position="146"/>
        <end position="166"/>
    </location>
</feature>
<sequence>MYRHSLVFLLYFVDVEKNLSLSLNPCSLLLPSATFLVFSLILVLLWYAELGHTFSYYYIYLVEGILPSLAVYNSSRTRNIHREDMSSIWNTFSAFSFHRHRNCSSYFFQDSLLLITKIFDLSWTSNTCRFLTFMLDVLCISLYSPYLLPIFIIYILAVLPLVYRAFDWSLLPHISVLS</sequence>
<evidence type="ECO:0000313" key="2">
    <source>
        <dbReference type="EMBL" id="KAJ3786086.1"/>
    </source>
</evidence>
<keyword evidence="1" id="KW-0812">Transmembrane</keyword>
<keyword evidence="3" id="KW-1185">Reference proteome</keyword>
<keyword evidence="1" id="KW-0472">Membrane</keyword>
<dbReference type="EMBL" id="MU793323">
    <property type="protein sequence ID" value="KAJ3786086.1"/>
    <property type="molecule type" value="Genomic_DNA"/>
</dbReference>
<dbReference type="AlphaFoldDB" id="A0AA38KGL3"/>
<organism evidence="2 3">
    <name type="scientific">Lentinula aff. detonsa</name>
    <dbReference type="NCBI Taxonomy" id="2804958"/>
    <lineage>
        <taxon>Eukaryota</taxon>
        <taxon>Fungi</taxon>
        <taxon>Dikarya</taxon>
        <taxon>Basidiomycota</taxon>
        <taxon>Agaricomycotina</taxon>
        <taxon>Agaricomycetes</taxon>
        <taxon>Agaricomycetidae</taxon>
        <taxon>Agaricales</taxon>
        <taxon>Marasmiineae</taxon>
        <taxon>Omphalotaceae</taxon>
        <taxon>Lentinula</taxon>
    </lineage>
</organism>
<feature type="transmembrane region" description="Helical" evidence="1">
    <location>
        <begin position="54"/>
        <end position="72"/>
    </location>
</feature>
<evidence type="ECO:0000313" key="3">
    <source>
        <dbReference type="Proteomes" id="UP001163798"/>
    </source>
</evidence>
<name>A0AA38KGL3_9AGAR</name>
<gene>
    <name evidence="2" type="ORF">GGU10DRAFT_180263</name>
</gene>
<keyword evidence="1" id="KW-1133">Transmembrane helix</keyword>
<dbReference type="Proteomes" id="UP001163798">
    <property type="component" value="Unassembled WGS sequence"/>
</dbReference>
<protein>
    <submittedName>
        <fullName evidence="2">Uncharacterized protein</fullName>
    </submittedName>
</protein>
<proteinExistence type="predicted"/>
<feature type="transmembrane region" description="Helical" evidence="1">
    <location>
        <begin position="28"/>
        <end position="48"/>
    </location>
</feature>
<comment type="caution">
    <text evidence="2">The sequence shown here is derived from an EMBL/GenBank/DDBJ whole genome shotgun (WGS) entry which is preliminary data.</text>
</comment>
<reference evidence="2" key="1">
    <citation type="submission" date="2022-08" db="EMBL/GenBank/DDBJ databases">
        <authorList>
            <consortium name="DOE Joint Genome Institute"/>
            <person name="Min B."/>
            <person name="Riley R."/>
            <person name="Sierra-Patev S."/>
            <person name="Naranjo-Ortiz M."/>
            <person name="Looney B."/>
            <person name="Konkel Z."/>
            <person name="Slot J.C."/>
            <person name="Sakamoto Y."/>
            <person name="Steenwyk J.L."/>
            <person name="Rokas A."/>
            <person name="Carro J."/>
            <person name="Camarero S."/>
            <person name="Ferreira P."/>
            <person name="Molpeceres G."/>
            <person name="Ruiz-Duenas F.J."/>
            <person name="Serrano A."/>
            <person name="Henrissat B."/>
            <person name="Drula E."/>
            <person name="Hughes K.W."/>
            <person name="Mata J.L."/>
            <person name="Ishikawa N.K."/>
            <person name="Vargas-Isla R."/>
            <person name="Ushijima S."/>
            <person name="Smith C.A."/>
            <person name="Ahrendt S."/>
            <person name="Andreopoulos W."/>
            <person name="He G."/>
            <person name="Labutti K."/>
            <person name="Lipzen A."/>
            <person name="Ng V."/>
            <person name="Sandor L."/>
            <person name="Barry K."/>
            <person name="Martinez A.T."/>
            <person name="Xiao Y."/>
            <person name="Gibbons J.G."/>
            <person name="Terashima K."/>
            <person name="Hibbett D.S."/>
            <person name="Grigoriev I.V."/>
        </authorList>
    </citation>
    <scope>NUCLEOTIDE SEQUENCE</scope>
    <source>
        <strain evidence="2">TFB10291</strain>
    </source>
</reference>
<accession>A0AA38KGL3</accession>